<evidence type="ECO:0000256" key="3">
    <source>
        <dbReference type="SAM" id="Phobius"/>
    </source>
</evidence>
<feature type="transmembrane region" description="Helical" evidence="3">
    <location>
        <begin position="182"/>
        <end position="202"/>
    </location>
</feature>
<keyword evidence="3" id="KW-0472">Membrane</keyword>
<feature type="transmembrane region" description="Helical" evidence="3">
    <location>
        <begin position="94"/>
        <end position="112"/>
    </location>
</feature>
<dbReference type="GO" id="GO:0016020">
    <property type="term" value="C:membrane"/>
    <property type="evidence" value="ECO:0007669"/>
    <property type="project" value="UniProtKB-SubCell"/>
</dbReference>
<dbReference type="Pfam" id="PF07690">
    <property type="entry name" value="MFS_1"/>
    <property type="match status" value="1"/>
</dbReference>
<dbReference type="PANTHER" id="PTHR11360:SF284">
    <property type="entry name" value="EG:103B4.3 PROTEIN-RELATED"/>
    <property type="match status" value="1"/>
</dbReference>
<dbReference type="AlphaFoldDB" id="A0AAD5K6M9"/>
<evidence type="ECO:0000256" key="2">
    <source>
        <dbReference type="ARBA" id="ARBA00006727"/>
    </source>
</evidence>
<dbReference type="InterPro" id="IPR020846">
    <property type="entry name" value="MFS_dom"/>
</dbReference>
<reference evidence="5" key="1">
    <citation type="journal article" date="2022" name="IScience">
        <title>Evolution of zygomycete secretomes and the origins of terrestrial fungal ecologies.</title>
        <authorList>
            <person name="Chang Y."/>
            <person name="Wang Y."/>
            <person name="Mondo S."/>
            <person name="Ahrendt S."/>
            <person name="Andreopoulos W."/>
            <person name="Barry K."/>
            <person name="Beard J."/>
            <person name="Benny G.L."/>
            <person name="Blankenship S."/>
            <person name="Bonito G."/>
            <person name="Cuomo C."/>
            <person name="Desiro A."/>
            <person name="Gervers K.A."/>
            <person name="Hundley H."/>
            <person name="Kuo A."/>
            <person name="LaButti K."/>
            <person name="Lang B.F."/>
            <person name="Lipzen A."/>
            <person name="O'Donnell K."/>
            <person name="Pangilinan J."/>
            <person name="Reynolds N."/>
            <person name="Sandor L."/>
            <person name="Smith M.E."/>
            <person name="Tsang A."/>
            <person name="Grigoriev I.V."/>
            <person name="Stajich J.E."/>
            <person name="Spatafora J.W."/>
        </authorList>
    </citation>
    <scope>NUCLEOTIDE SEQUENCE</scope>
    <source>
        <strain evidence="5">RSA 2281</strain>
    </source>
</reference>
<dbReference type="GO" id="GO:0022857">
    <property type="term" value="F:transmembrane transporter activity"/>
    <property type="evidence" value="ECO:0007669"/>
    <property type="project" value="InterPro"/>
</dbReference>
<keyword evidence="3" id="KW-1133">Transmembrane helix</keyword>
<reference evidence="5" key="2">
    <citation type="submission" date="2023-02" db="EMBL/GenBank/DDBJ databases">
        <authorList>
            <consortium name="DOE Joint Genome Institute"/>
            <person name="Mondo S.J."/>
            <person name="Chang Y."/>
            <person name="Wang Y."/>
            <person name="Ahrendt S."/>
            <person name="Andreopoulos W."/>
            <person name="Barry K."/>
            <person name="Beard J."/>
            <person name="Benny G.L."/>
            <person name="Blankenship S."/>
            <person name="Bonito G."/>
            <person name="Cuomo C."/>
            <person name="Desiro A."/>
            <person name="Gervers K.A."/>
            <person name="Hundley H."/>
            <person name="Kuo A."/>
            <person name="LaButti K."/>
            <person name="Lang B.F."/>
            <person name="Lipzen A."/>
            <person name="O'Donnell K."/>
            <person name="Pangilinan J."/>
            <person name="Reynolds N."/>
            <person name="Sandor L."/>
            <person name="Smith M.W."/>
            <person name="Tsang A."/>
            <person name="Grigoriev I.V."/>
            <person name="Stajich J.E."/>
            <person name="Spatafora J.W."/>
        </authorList>
    </citation>
    <scope>NUCLEOTIDE SEQUENCE</scope>
    <source>
        <strain evidence="5">RSA 2281</strain>
    </source>
</reference>
<feature type="transmembrane region" description="Helical" evidence="3">
    <location>
        <begin position="228"/>
        <end position="251"/>
    </location>
</feature>
<feature type="transmembrane region" description="Helical" evidence="3">
    <location>
        <begin position="263"/>
        <end position="281"/>
    </location>
</feature>
<feature type="transmembrane region" description="Helical" evidence="3">
    <location>
        <begin position="293"/>
        <end position="312"/>
    </location>
</feature>
<sequence>MNNDHSNTKMVIKRQNHLHVEDNSRNGDTDYSKKVEGNPVVDRGYAWLVAAGAASTFFFAGIPLIWVGSIFQAGEFIFVIPCNLLYGSLGPRKLTILGSILIFMGFMLTSVATSVWQIFLSLSICAGLGVSFQYGVALRCVPQWFDKRRATAFGLQSASSPLAGLILPFIVIPVYMNLSHQWIFRIFAFMSLATSAVAIAFLKDQPSRMKQEAEAKNFDFTVLKNTKLCLWLLTGPLDISARYIAFTFLPAYGTYIGLNNTQIAAIAAITSSMNFFGRILLGVLADYIGRLNMFFISMALSTLSVFTIWMFAHDFTALVGFAVTYGFFCGTWPVVNPVVTVSIVGLDKYPSATNLILLFMSLEIVLPVIASSSGAADNIRFGDDGDLFLPHKIVGGCINGTCALLCLIIKLQMNRKLFAKV</sequence>
<dbReference type="InterPro" id="IPR050327">
    <property type="entry name" value="Proton-linked_MCT"/>
</dbReference>
<organism evidence="5 6">
    <name type="scientific">Phascolomyces articulosus</name>
    <dbReference type="NCBI Taxonomy" id="60185"/>
    <lineage>
        <taxon>Eukaryota</taxon>
        <taxon>Fungi</taxon>
        <taxon>Fungi incertae sedis</taxon>
        <taxon>Mucoromycota</taxon>
        <taxon>Mucoromycotina</taxon>
        <taxon>Mucoromycetes</taxon>
        <taxon>Mucorales</taxon>
        <taxon>Lichtheimiaceae</taxon>
        <taxon>Phascolomyces</taxon>
    </lineage>
</organism>
<feature type="transmembrane region" description="Helical" evidence="3">
    <location>
        <begin position="355"/>
        <end position="373"/>
    </location>
</feature>
<feature type="transmembrane region" description="Helical" evidence="3">
    <location>
        <begin position="393"/>
        <end position="411"/>
    </location>
</feature>
<comment type="similarity">
    <text evidence="2">Belongs to the major facilitator superfamily. Monocarboxylate porter (TC 2.A.1.13) family.</text>
</comment>
<dbReference type="PROSITE" id="PS50850">
    <property type="entry name" value="MFS"/>
    <property type="match status" value="1"/>
</dbReference>
<comment type="caution">
    <text evidence="5">The sequence shown here is derived from an EMBL/GenBank/DDBJ whole genome shotgun (WGS) entry which is preliminary data.</text>
</comment>
<keyword evidence="3" id="KW-0812">Transmembrane</keyword>
<comment type="subcellular location">
    <subcellularLocation>
        <location evidence="1">Membrane</location>
        <topology evidence="1">Multi-pass membrane protein</topology>
    </subcellularLocation>
</comment>
<feature type="domain" description="Major facilitator superfamily (MFS) profile" evidence="4">
    <location>
        <begin position="1"/>
        <end position="421"/>
    </location>
</feature>
<protein>
    <submittedName>
        <fullName evidence="5">Major facilitator superfamily domain-containing protein</fullName>
    </submittedName>
</protein>
<dbReference type="InterPro" id="IPR011701">
    <property type="entry name" value="MFS"/>
</dbReference>
<dbReference type="EMBL" id="JAIXMP010000006">
    <property type="protein sequence ID" value="KAI9271547.1"/>
    <property type="molecule type" value="Genomic_DNA"/>
</dbReference>
<dbReference type="InterPro" id="IPR036259">
    <property type="entry name" value="MFS_trans_sf"/>
</dbReference>
<evidence type="ECO:0000259" key="4">
    <source>
        <dbReference type="PROSITE" id="PS50850"/>
    </source>
</evidence>
<evidence type="ECO:0000313" key="5">
    <source>
        <dbReference type="EMBL" id="KAI9271547.1"/>
    </source>
</evidence>
<dbReference type="Proteomes" id="UP001209540">
    <property type="component" value="Unassembled WGS sequence"/>
</dbReference>
<evidence type="ECO:0000313" key="6">
    <source>
        <dbReference type="Proteomes" id="UP001209540"/>
    </source>
</evidence>
<feature type="transmembrane region" description="Helical" evidence="3">
    <location>
        <begin position="153"/>
        <end position="176"/>
    </location>
</feature>
<feature type="transmembrane region" description="Helical" evidence="3">
    <location>
        <begin position="45"/>
        <end position="67"/>
    </location>
</feature>
<dbReference type="Gene3D" id="1.20.1250.20">
    <property type="entry name" value="MFS general substrate transporter like domains"/>
    <property type="match status" value="2"/>
</dbReference>
<proteinExistence type="inferred from homology"/>
<name>A0AAD5K6M9_9FUNG</name>
<evidence type="ECO:0000256" key="1">
    <source>
        <dbReference type="ARBA" id="ARBA00004141"/>
    </source>
</evidence>
<feature type="transmembrane region" description="Helical" evidence="3">
    <location>
        <begin position="118"/>
        <end position="141"/>
    </location>
</feature>
<keyword evidence="6" id="KW-1185">Reference proteome</keyword>
<accession>A0AAD5K6M9</accession>
<gene>
    <name evidence="5" type="ORF">BDA99DRAFT_534036</name>
</gene>
<dbReference type="PANTHER" id="PTHR11360">
    <property type="entry name" value="MONOCARBOXYLATE TRANSPORTER"/>
    <property type="match status" value="1"/>
</dbReference>
<dbReference type="SUPFAM" id="SSF103473">
    <property type="entry name" value="MFS general substrate transporter"/>
    <property type="match status" value="1"/>
</dbReference>
<feature type="transmembrane region" description="Helical" evidence="3">
    <location>
        <begin position="318"/>
        <end position="343"/>
    </location>
</feature>